<comment type="caution">
    <text evidence="1">The sequence shown here is derived from an EMBL/GenBank/DDBJ whole genome shotgun (WGS) entry which is preliminary data.</text>
</comment>
<dbReference type="AlphaFoldDB" id="H5TYF1"/>
<sequence>MDLNDPEHSNRITAVLLPDGWHKVLHNSFEIEPWNPADALGFSFLTGSEEISGPLTSVLAISQA</sequence>
<proteinExistence type="predicted"/>
<name>H5TYF1_9ACTN</name>
<protein>
    <submittedName>
        <fullName evidence="1">Uncharacterized protein</fullName>
    </submittedName>
</protein>
<accession>H5TYF1</accession>
<evidence type="ECO:0000313" key="2">
    <source>
        <dbReference type="Proteomes" id="UP000005845"/>
    </source>
</evidence>
<evidence type="ECO:0000313" key="1">
    <source>
        <dbReference type="EMBL" id="GAB38509.1"/>
    </source>
</evidence>
<organism evidence="1 2">
    <name type="scientific">Gordonia sputi NBRC 100414</name>
    <dbReference type="NCBI Taxonomy" id="1089453"/>
    <lineage>
        <taxon>Bacteria</taxon>
        <taxon>Bacillati</taxon>
        <taxon>Actinomycetota</taxon>
        <taxon>Actinomycetes</taxon>
        <taxon>Mycobacteriales</taxon>
        <taxon>Gordoniaceae</taxon>
        <taxon>Gordonia</taxon>
    </lineage>
</organism>
<keyword evidence="2" id="KW-1185">Reference proteome</keyword>
<gene>
    <name evidence="1" type="ORF">GOSPT_045_01470</name>
</gene>
<reference evidence="1 2" key="1">
    <citation type="submission" date="2012-02" db="EMBL/GenBank/DDBJ databases">
        <title>Whole genome shotgun sequence of Gordonia sputi NBRC 100414.</title>
        <authorList>
            <person name="Yoshida I."/>
            <person name="Hosoyama A."/>
            <person name="Tsuchikane K."/>
            <person name="Katsumata H."/>
            <person name="Yamazaki S."/>
            <person name="Fujita N."/>
        </authorList>
    </citation>
    <scope>NUCLEOTIDE SEQUENCE [LARGE SCALE GENOMIC DNA]</scope>
    <source>
        <strain evidence="1 2">NBRC 100414</strain>
    </source>
</reference>
<dbReference type="Proteomes" id="UP000005845">
    <property type="component" value="Unassembled WGS sequence"/>
</dbReference>
<dbReference type="RefSeq" id="WP_005204355.1">
    <property type="nucleotide sequence ID" value="NZ_BAFC01000045.1"/>
</dbReference>
<dbReference type="EMBL" id="BAFC01000045">
    <property type="protein sequence ID" value="GAB38509.1"/>
    <property type="molecule type" value="Genomic_DNA"/>
</dbReference>